<dbReference type="Gene3D" id="3.40.50.150">
    <property type="entry name" value="Vaccinia Virus protein VP39"/>
    <property type="match status" value="1"/>
</dbReference>
<dbReference type="Pfam" id="PF01467">
    <property type="entry name" value="CTP_transf_like"/>
    <property type="match status" value="1"/>
</dbReference>
<dbReference type="NCBIfam" id="TIGR00125">
    <property type="entry name" value="cyt_tran_rel"/>
    <property type="match status" value="1"/>
</dbReference>
<dbReference type="GO" id="GO:0016779">
    <property type="term" value="F:nucleotidyltransferase activity"/>
    <property type="evidence" value="ECO:0007669"/>
    <property type="project" value="UniProtKB-KW"/>
</dbReference>
<feature type="domain" description="Cytidyltransferase-like" evidence="3">
    <location>
        <begin position="601"/>
        <end position="727"/>
    </location>
</feature>
<evidence type="ECO:0000313" key="5">
    <source>
        <dbReference type="Proteomes" id="UP000030993"/>
    </source>
</evidence>
<protein>
    <recommendedName>
        <fullName evidence="3">Cytidyltransferase-like domain-containing protein</fullName>
    </recommendedName>
</protein>
<dbReference type="PANTHER" id="PTHR43793">
    <property type="entry name" value="FAD SYNTHASE"/>
    <property type="match status" value="1"/>
</dbReference>
<dbReference type="PANTHER" id="PTHR43793:SF1">
    <property type="entry name" value="FAD SYNTHASE"/>
    <property type="match status" value="1"/>
</dbReference>
<dbReference type="SUPFAM" id="SSF52374">
    <property type="entry name" value="Nucleotidylyl transferase"/>
    <property type="match status" value="1"/>
</dbReference>
<dbReference type="Proteomes" id="UP000030993">
    <property type="component" value="Unassembled WGS sequence"/>
</dbReference>
<keyword evidence="5" id="KW-1185">Reference proteome</keyword>
<dbReference type="Gene3D" id="3.40.50.720">
    <property type="entry name" value="NAD(P)-binding Rossmann-like Domain"/>
    <property type="match status" value="1"/>
</dbReference>
<sequence>MSTGILAWYDFTSDKKVLFVGDGSHALIEMLKARQLKVVGCDIDTLNDMAWREEYKEFFDYVVAIQELEKHENPCEALKTLFEVMNGSGKLLLGMNNRLGIRYFCGDRDCYTERNLDGIEGYRRAYSRKEDIFVGRMYSYSELVSMLMEAGFSVQQFFSVWPDLSIPSHLFEQYVIPQEDMATRLIPFYFSPETVYLEENGLYKSMVDNGLWFSMANGYLVECSKDGVLSDVRSVTCSLDRDDADAFVTIIHSNKKVEKRAGYPEGCMRLETLHNNCDDLLAHGISVVPGKLMGQSYWMPYVEAPIGQVYLRNLLENNVESFLHATDKFYDLILQSSEHVSEDKGDGLGVVLKKGYYDMIPLNSFYVHDTFMFFDQEFCMENYPANVLMMRVILSFYGGNAELEKLYSSERLMARYNLLQYRDKWCQMSQNFLNKLLNRGELKAFYTKHRRNLAVINSNRQRMNYSADAYQKLFIDIFHHADSRKLLLFGSGLFAEKFMALYKNDYPVYKIIDNNSARWGGKMDGVEIVSPEILKELGQGEYKVIICIKNYTSVMKQLDKMGVTEYSIYDANREYPRKMKPIVQKASDGGSKPKKYHVGYIAGVFDLFHIGHLNMFKRAKEQCDYLIVGVVSDRQVREGKKVEPFVPFEERLEMVRSCRYVDEANEIPIEYPGTDMAWKLYHFDVQFSGSDYENNPTWLANKKWLEERGSTLVFFPYTEQTSSTKIKALIQKKLL</sequence>
<organism evidence="4 5">
    <name type="scientific">Anaerovibrio lipolyticus</name>
    <dbReference type="NCBI Taxonomy" id="82374"/>
    <lineage>
        <taxon>Bacteria</taxon>
        <taxon>Bacillati</taxon>
        <taxon>Bacillota</taxon>
        <taxon>Negativicutes</taxon>
        <taxon>Selenomonadales</taxon>
        <taxon>Selenomonadaceae</taxon>
        <taxon>Anaerovibrio</taxon>
    </lineage>
</organism>
<dbReference type="AlphaFoldDB" id="A0A0B2K0D6"/>
<dbReference type="EMBL" id="JSCE01000095">
    <property type="protein sequence ID" value="KHM52428.1"/>
    <property type="molecule type" value="Genomic_DNA"/>
</dbReference>
<dbReference type="Gene3D" id="3.40.50.620">
    <property type="entry name" value="HUPs"/>
    <property type="match status" value="1"/>
</dbReference>
<dbReference type="SUPFAM" id="SSF53335">
    <property type="entry name" value="S-adenosyl-L-methionine-dependent methyltransferases"/>
    <property type="match status" value="1"/>
</dbReference>
<proteinExistence type="predicted"/>
<dbReference type="InterPro" id="IPR050385">
    <property type="entry name" value="Archaeal_FAD_synthase"/>
</dbReference>
<dbReference type="InterPro" id="IPR004821">
    <property type="entry name" value="Cyt_trans-like"/>
</dbReference>
<evidence type="ECO:0000256" key="2">
    <source>
        <dbReference type="ARBA" id="ARBA00022695"/>
    </source>
</evidence>
<evidence type="ECO:0000256" key="1">
    <source>
        <dbReference type="ARBA" id="ARBA00022679"/>
    </source>
</evidence>
<keyword evidence="1" id="KW-0808">Transferase</keyword>
<dbReference type="InterPro" id="IPR029063">
    <property type="entry name" value="SAM-dependent_MTases_sf"/>
</dbReference>
<evidence type="ECO:0000259" key="3">
    <source>
        <dbReference type="Pfam" id="PF01467"/>
    </source>
</evidence>
<dbReference type="InterPro" id="IPR014729">
    <property type="entry name" value="Rossmann-like_a/b/a_fold"/>
</dbReference>
<reference evidence="4 5" key="1">
    <citation type="journal article" date="2013" name="PLoS ONE">
        <title>Identification and characterization of three novel lipases belonging to families II and V from Anaerovibrio lipolyticus 5ST.</title>
        <authorList>
            <person name="Prive F."/>
            <person name="Kaderbhai N.N."/>
            <person name="Girdwood S."/>
            <person name="Worgan H.J."/>
            <person name="Pinloche E."/>
            <person name="Scollan N.D."/>
            <person name="Huws S.A."/>
            <person name="Newbold C.J."/>
        </authorList>
    </citation>
    <scope>NUCLEOTIDE SEQUENCE [LARGE SCALE GENOMIC DNA]</scope>
    <source>
        <strain evidence="4 5">5S</strain>
    </source>
</reference>
<dbReference type="STRING" id="82374.NZ47_04935"/>
<gene>
    <name evidence="4" type="ORF">NZ47_04935</name>
</gene>
<keyword evidence="2" id="KW-0548">Nucleotidyltransferase</keyword>
<comment type="caution">
    <text evidence="4">The sequence shown here is derived from an EMBL/GenBank/DDBJ whole genome shotgun (WGS) entry which is preliminary data.</text>
</comment>
<name>A0A0B2K0D6_9FIRM</name>
<accession>A0A0B2K0D6</accession>
<evidence type="ECO:0000313" key="4">
    <source>
        <dbReference type="EMBL" id="KHM52428.1"/>
    </source>
</evidence>